<dbReference type="GO" id="GO:0005737">
    <property type="term" value="C:cytoplasm"/>
    <property type="evidence" value="ECO:0007669"/>
    <property type="project" value="TreeGrafter"/>
</dbReference>
<feature type="domain" description="N-acetyltransferase" evidence="2">
    <location>
        <begin position="66"/>
        <end position="209"/>
    </location>
</feature>
<dbReference type="GO" id="GO:1990189">
    <property type="term" value="F:protein N-terminal-serine acetyltransferase activity"/>
    <property type="evidence" value="ECO:0007669"/>
    <property type="project" value="TreeGrafter"/>
</dbReference>
<name>A0A1G6SCM5_9ACTN</name>
<dbReference type="SUPFAM" id="SSF55729">
    <property type="entry name" value="Acyl-CoA N-acyltransferases (Nat)"/>
    <property type="match status" value="1"/>
</dbReference>
<organism evidence="3 4">
    <name type="scientific">Glycomyces harbinensis</name>
    <dbReference type="NCBI Taxonomy" id="58114"/>
    <lineage>
        <taxon>Bacteria</taxon>
        <taxon>Bacillati</taxon>
        <taxon>Actinomycetota</taxon>
        <taxon>Actinomycetes</taxon>
        <taxon>Glycomycetales</taxon>
        <taxon>Glycomycetaceae</taxon>
        <taxon>Glycomyces</taxon>
    </lineage>
</organism>
<dbReference type="InterPro" id="IPR051908">
    <property type="entry name" value="Ribosomal_N-acetyltransferase"/>
</dbReference>
<dbReference type="PANTHER" id="PTHR43441:SF11">
    <property type="entry name" value="RIBOSOMAL-PROTEIN-SERINE ACETYLTRANSFERASE"/>
    <property type="match status" value="1"/>
</dbReference>
<protein>
    <submittedName>
        <fullName evidence="3">Protein N-acetyltransferase, RimJ/RimL family</fullName>
    </submittedName>
</protein>
<proteinExistence type="predicted"/>
<dbReference type="GO" id="GO:0008999">
    <property type="term" value="F:protein-N-terminal-alanine acetyltransferase activity"/>
    <property type="evidence" value="ECO:0007669"/>
    <property type="project" value="TreeGrafter"/>
</dbReference>
<dbReference type="STRING" id="58114.SAMN05216270_10217"/>
<dbReference type="Proteomes" id="UP000198949">
    <property type="component" value="Unassembled WGS sequence"/>
</dbReference>
<reference evidence="4" key="1">
    <citation type="submission" date="2016-10" db="EMBL/GenBank/DDBJ databases">
        <authorList>
            <person name="Varghese N."/>
            <person name="Submissions S."/>
        </authorList>
    </citation>
    <scope>NUCLEOTIDE SEQUENCE [LARGE SCALE GENOMIC DNA]</scope>
    <source>
        <strain evidence="4">CGMCC 4.3516</strain>
    </source>
</reference>
<keyword evidence="4" id="KW-1185">Reference proteome</keyword>
<dbReference type="InterPro" id="IPR000182">
    <property type="entry name" value="GNAT_dom"/>
</dbReference>
<evidence type="ECO:0000313" key="4">
    <source>
        <dbReference type="Proteomes" id="UP000198949"/>
    </source>
</evidence>
<dbReference type="PANTHER" id="PTHR43441">
    <property type="entry name" value="RIBOSOMAL-PROTEIN-SERINE ACETYLTRANSFERASE"/>
    <property type="match status" value="1"/>
</dbReference>
<evidence type="ECO:0000313" key="3">
    <source>
        <dbReference type="EMBL" id="SDD14483.1"/>
    </source>
</evidence>
<accession>A0A1G6SCM5</accession>
<dbReference type="PROSITE" id="PS51186">
    <property type="entry name" value="GNAT"/>
    <property type="match status" value="1"/>
</dbReference>
<dbReference type="AlphaFoldDB" id="A0A1G6SCM5"/>
<dbReference type="Gene3D" id="3.40.630.30">
    <property type="match status" value="1"/>
</dbReference>
<feature type="region of interest" description="Disordered" evidence="1">
    <location>
        <begin position="1"/>
        <end position="20"/>
    </location>
</feature>
<evidence type="ECO:0000256" key="1">
    <source>
        <dbReference type="SAM" id="MobiDB-lite"/>
    </source>
</evidence>
<evidence type="ECO:0000259" key="2">
    <source>
        <dbReference type="PROSITE" id="PS51186"/>
    </source>
</evidence>
<dbReference type="EMBL" id="FNAD01000002">
    <property type="protein sequence ID" value="SDD14483.1"/>
    <property type="molecule type" value="Genomic_DNA"/>
</dbReference>
<gene>
    <name evidence="3" type="ORF">SAMN05216270_10217</name>
</gene>
<dbReference type="Pfam" id="PF13302">
    <property type="entry name" value="Acetyltransf_3"/>
    <property type="match status" value="1"/>
</dbReference>
<keyword evidence="3" id="KW-0808">Transferase</keyword>
<sequence length="246" mass="27303">MKARSVHSGGKRIAAPTPRRQNRGMLADHLPIHRLRLRTERLELRLPDFEELGALADAAAAGVHDPSFMPFSIPWTEGGPAEAARSVALWYHRAIGRWDENDWGFPFVVFRDGEPIGVQVTGGKKFALAREVDSGSWIGMAHQGNGFGTEMRAAVLHFAFAGLGAETAKSGSYIGNDASERVSRRLGYRPDGEEVHVVRGERRLLRRWRLSREDWEANRKHEVAVEGLDGEVLAMLGLRGDDESES</sequence>
<dbReference type="InterPro" id="IPR016181">
    <property type="entry name" value="Acyl_CoA_acyltransferase"/>
</dbReference>